<dbReference type="EMBL" id="BAABHW010000001">
    <property type="protein sequence ID" value="GAA5069693.1"/>
    <property type="molecule type" value="Genomic_DNA"/>
</dbReference>
<gene>
    <name evidence="2" type="ORF">GCM10023209_11640</name>
</gene>
<organism evidence="2 3">
    <name type="scientific">[Roseibacterium] beibuensis</name>
    <dbReference type="NCBI Taxonomy" id="1193142"/>
    <lineage>
        <taxon>Bacteria</taxon>
        <taxon>Pseudomonadati</taxon>
        <taxon>Pseudomonadota</taxon>
        <taxon>Alphaproteobacteria</taxon>
        <taxon>Rhodobacterales</taxon>
        <taxon>Roseobacteraceae</taxon>
        <taxon>Roseicyclus</taxon>
    </lineage>
</organism>
<dbReference type="RefSeq" id="WP_259546155.1">
    <property type="nucleotide sequence ID" value="NZ_BAABHW010000001.1"/>
</dbReference>
<proteinExistence type="predicted"/>
<evidence type="ECO:0000256" key="1">
    <source>
        <dbReference type="SAM" id="SignalP"/>
    </source>
</evidence>
<dbReference type="Proteomes" id="UP001499910">
    <property type="component" value="Unassembled WGS sequence"/>
</dbReference>
<comment type="caution">
    <text evidence="2">The sequence shown here is derived from an EMBL/GenBank/DDBJ whole genome shotgun (WGS) entry which is preliminary data.</text>
</comment>
<evidence type="ECO:0000313" key="2">
    <source>
        <dbReference type="EMBL" id="GAA5069693.1"/>
    </source>
</evidence>
<evidence type="ECO:0000313" key="3">
    <source>
        <dbReference type="Proteomes" id="UP001499910"/>
    </source>
</evidence>
<name>A0ABP9L2A4_9RHOB</name>
<accession>A0ABP9L2A4</accession>
<keyword evidence="1" id="KW-0732">Signal</keyword>
<reference evidence="3" key="1">
    <citation type="journal article" date="2019" name="Int. J. Syst. Evol. Microbiol.">
        <title>The Global Catalogue of Microorganisms (GCM) 10K type strain sequencing project: providing services to taxonomists for standard genome sequencing and annotation.</title>
        <authorList>
            <consortium name="The Broad Institute Genomics Platform"/>
            <consortium name="The Broad Institute Genome Sequencing Center for Infectious Disease"/>
            <person name="Wu L."/>
            <person name="Ma J."/>
        </authorList>
    </citation>
    <scope>NUCLEOTIDE SEQUENCE [LARGE SCALE GENOMIC DNA]</scope>
    <source>
        <strain evidence="3">JCM 18015</strain>
    </source>
</reference>
<keyword evidence="3" id="KW-1185">Reference proteome</keyword>
<sequence>MLKAALVALPLTLGLLAAPMAVAQTPAQTMPTTPPLSERAPELHAMLDALGMYDVLEIMASEAMAGSVQLEAEMFPGDGGAAWQAMITRLHSVDRMTEAFEEAFPMERMTADHIAQVTAFATAEPGRSIVEGEIATRRAFLDPGIEEEAQIRFRERAEAGDPRLDLLTRFISVNALVERNVMGALNSNYAFYRGLVDGGAFEVDLPEDLMLAEVWGQEPEIRADTIEWLYSYQLAAYDGLTDGDLQAYIAMSETEAGQALNAALFTAFDAMFDAMSYDLGQAAAVFIAGEDT</sequence>
<feature type="chain" id="PRO_5046890601" evidence="1">
    <location>
        <begin position="24"/>
        <end position="292"/>
    </location>
</feature>
<feature type="signal peptide" evidence="1">
    <location>
        <begin position="1"/>
        <end position="23"/>
    </location>
</feature>
<protein>
    <submittedName>
        <fullName evidence="2">DUF2059 domain-containing protein</fullName>
    </submittedName>
</protein>